<dbReference type="InterPro" id="IPR023574">
    <property type="entry name" value="Ribosomal_uL4_dom_sf"/>
</dbReference>
<dbReference type="AlphaFoldDB" id="H5SJY2"/>
<gene>
    <name evidence="5" type="ORF">HGMM_F38G10C18</name>
</gene>
<dbReference type="HAMAP" id="MF_01328_B">
    <property type="entry name" value="Ribosomal_uL4_B"/>
    <property type="match status" value="1"/>
</dbReference>
<dbReference type="Pfam" id="PF00573">
    <property type="entry name" value="Ribosomal_L4"/>
    <property type="match status" value="1"/>
</dbReference>
<dbReference type="InterPro" id="IPR002136">
    <property type="entry name" value="Ribosomal_uL4"/>
</dbReference>
<dbReference type="NCBIfam" id="TIGR03953">
    <property type="entry name" value="rplD_bact"/>
    <property type="match status" value="1"/>
</dbReference>
<keyword evidence="3" id="KW-0687">Ribonucleoprotein</keyword>
<dbReference type="SUPFAM" id="SSF52166">
    <property type="entry name" value="Ribosomal protein L4"/>
    <property type="match status" value="1"/>
</dbReference>
<dbReference type="PANTHER" id="PTHR10746:SF6">
    <property type="entry name" value="LARGE RIBOSOMAL SUBUNIT PROTEIN UL4M"/>
    <property type="match status" value="1"/>
</dbReference>
<sequence length="209" mass="23327">MAKATVYNAQGQPVGEMELNPTLFSRTAKVSVLHRVVVAELAHQRQGTHSTLTRGEVRGGGRKPWRQKHTGRARQGSIRAPQWRHGGIVHGPKPRDYNPLVNKKERRQAFAAALTDKAESGALRIVEELNFPEIKTKHALQFLTQLGANDGRVLVLLDQPNETVYKSFRNLPNVLVRIAPAFALHELIPARHVIATKAALQKLEEVWAK</sequence>
<keyword evidence="2 5" id="KW-0689">Ribosomal protein</keyword>
<evidence type="ECO:0000256" key="2">
    <source>
        <dbReference type="ARBA" id="ARBA00022980"/>
    </source>
</evidence>
<evidence type="ECO:0000256" key="3">
    <source>
        <dbReference type="ARBA" id="ARBA00023274"/>
    </source>
</evidence>
<reference evidence="5" key="1">
    <citation type="journal article" date="2005" name="Environ. Microbiol.">
        <title>Genetic and functional properties of uncultivated thermophilic crenarchaeotes from a subsurface gold mine as revealed by analysis of genome fragments.</title>
        <authorList>
            <person name="Nunoura T."/>
            <person name="Hirayama H."/>
            <person name="Takami H."/>
            <person name="Oida H."/>
            <person name="Nishi S."/>
            <person name="Shimamura S."/>
            <person name="Suzuki Y."/>
            <person name="Inagaki F."/>
            <person name="Takai K."/>
            <person name="Nealson K.H."/>
            <person name="Horikoshi K."/>
        </authorList>
    </citation>
    <scope>NUCLEOTIDE SEQUENCE</scope>
</reference>
<accession>H5SJY2</accession>
<dbReference type="PANTHER" id="PTHR10746">
    <property type="entry name" value="50S RIBOSOMAL PROTEIN L4"/>
    <property type="match status" value="1"/>
</dbReference>
<feature type="region of interest" description="Disordered" evidence="4">
    <location>
        <begin position="47"/>
        <end position="77"/>
    </location>
</feature>
<protein>
    <submittedName>
        <fullName evidence="5">50S ribosomal protein L4</fullName>
    </submittedName>
</protein>
<name>H5SJY2_9ZZZZ</name>
<dbReference type="InterPro" id="IPR013005">
    <property type="entry name" value="Ribosomal_uL4-like"/>
</dbReference>
<dbReference type="GO" id="GO:0003735">
    <property type="term" value="F:structural constituent of ribosome"/>
    <property type="evidence" value="ECO:0007669"/>
    <property type="project" value="InterPro"/>
</dbReference>
<feature type="compositionally biased region" description="Basic residues" evidence="4">
    <location>
        <begin position="60"/>
        <end position="72"/>
    </location>
</feature>
<evidence type="ECO:0000256" key="4">
    <source>
        <dbReference type="SAM" id="MobiDB-lite"/>
    </source>
</evidence>
<reference evidence="5" key="2">
    <citation type="journal article" date="2012" name="PLoS ONE">
        <title>A Deeply Branching Thermophilic Bacterium with an Ancient Acetyl-CoA Pathway Dominates a Subsurface Ecosystem.</title>
        <authorList>
            <person name="Takami H."/>
            <person name="Noguchi H."/>
            <person name="Takaki Y."/>
            <person name="Uchiyama I."/>
            <person name="Toyoda A."/>
            <person name="Nishi S."/>
            <person name="Chee G.-J."/>
            <person name="Arai W."/>
            <person name="Nunoura T."/>
            <person name="Itoh T."/>
            <person name="Hattori M."/>
            <person name="Takai K."/>
        </authorList>
    </citation>
    <scope>NUCLEOTIDE SEQUENCE</scope>
</reference>
<comment type="similarity">
    <text evidence="1">Belongs to the universal ribosomal protein uL4 family.</text>
</comment>
<dbReference type="EMBL" id="AP011748">
    <property type="protein sequence ID" value="BAL56468.1"/>
    <property type="molecule type" value="Genomic_DNA"/>
</dbReference>
<organism evidence="5">
    <name type="scientific">uncultured prokaryote</name>
    <dbReference type="NCBI Taxonomy" id="198431"/>
    <lineage>
        <taxon>unclassified sequences</taxon>
        <taxon>environmental samples</taxon>
    </lineage>
</organism>
<evidence type="ECO:0000256" key="1">
    <source>
        <dbReference type="ARBA" id="ARBA00010528"/>
    </source>
</evidence>
<dbReference type="Gene3D" id="3.40.1370.10">
    <property type="match status" value="1"/>
</dbReference>
<dbReference type="GO" id="GO:1990904">
    <property type="term" value="C:ribonucleoprotein complex"/>
    <property type="evidence" value="ECO:0007669"/>
    <property type="project" value="UniProtKB-KW"/>
</dbReference>
<evidence type="ECO:0000313" key="5">
    <source>
        <dbReference type="EMBL" id="BAL56468.1"/>
    </source>
</evidence>
<proteinExistence type="inferred from homology"/>